<dbReference type="CDD" id="cd05266">
    <property type="entry name" value="SDR_a4"/>
    <property type="match status" value="1"/>
</dbReference>
<dbReference type="SUPFAM" id="SSF51735">
    <property type="entry name" value="NAD(P)-binding Rossmann-fold domains"/>
    <property type="match status" value="1"/>
</dbReference>
<keyword evidence="2" id="KW-1185">Reference proteome</keyword>
<dbReference type="Gene3D" id="3.40.50.720">
    <property type="entry name" value="NAD(P)-binding Rossmann-like Domain"/>
    <property type="match status" value="1"/>
</dbReference>
<dbReference type="EMBL" id="JAKIKU010000001">
    <property type="protein sequence ID" value="MCL1044339.1"/>
    <property type="molecule type" value="Genomic_DNA"/>
</dbReference>
<accession>A0ABT0KL41</accession>
<sequence>MNKVAIVGCGWFGLPLAKALVSAGIPVAGTKRSPEGCDELSLNGITPFELDLSLVNQQTLAQDCIRLTPLLDAEVLIVNIPPGLRRGENQYLNHIDRLHQLIDGRNYKRVIFISTTGVYPSSDQHMHESDAQAYDDKSAVLLKAESYFTAMNNSCIIRFSGLIGPKRHPGKFFAGRQDIAGGNVAVNLVHLDDCIQAIKAILSATEQGKPVASIYNLAAPHHPTRAEFYRAAAIHLSLSAPEFNQQTLPSKTIIGDLICKQLGFNYIHPDPVSMLDAC</sequence>
<gene>
    <name evidence="1" type="ORF">L2737_03190</name>
</gene>
<reference evidence="1 2" key="1">
    <citation type="submission" date="2022-01" db="EMBL/GenBank/DDBJ databases">
        <title>Whole genome-based taxonomy of the Shewanellaceae.</title>
        <authorList>
            <person name="Martin-Rodriguez A.J."/>
        </authorList>
    </citation>
    <scope>NUCLEOTIDE SEQUENCE [LARGE SCALE GENOMIC DNA]</scope>
    <source>
        <strain evidence="1 2">DSM 24955</strain>
    </source>
</reference>
<protein>
    <submittedName>
        <fullName evidence="1">SDR family oxidoreductase</fullName>
    </submittedName>
</protein>
<dbReference type="InterPro" id="IPR036291">
    <property type="entry name" value="NAD(P)-bd_dom_sf"/>
</dbReference>
<comment type="caution">
    <text evidence="1">The sequence shown here is derived from an EMBL/GenBank/DDBJ whole genome shotgun (WGS) entry which is preliminary data.</text>
</comment>
<organism evidence="1 2">
    <name type="scientific">Shewanella electrodiphila</name>
    <dbReference type="NCBI Taxonomy" id="934143"/>
    <lineage>
        <taxon>Bacteria</taxon>
        <taxon>Pseudomonadati</taxon>
        <taxon>Pseudomonadota</taxon>
        <taxon>Gammaproteobacteria</taxon>
        <taxon>Alteromonadales</taxon>
        <taxon>Shewanellaceae</taxon>
        <taxon>Shewanella</taxon>
    </lineage>
</organism>
<dbReference type="InterPro" id="IPR051783">
    <property type="entry name" value="NAD(P)-dependent_oxidoreduct"/>
</dbReference>
<dbReference type="PANTHER" id="PTHR48079:SF6">
    <property type="entry name" value="NAD(P)-BINDING DOMAIN-CONTAINING PROTEIN-RELATED"/>
    <property type="match status" value="1"/>
</dbReference>
<evidence type="ECO:0000313" key="1">
    <source>
        <dbReference type="EMBL" id="MCL1044339.1"/>
    </source>
</evidence>
<evidence type="ECO:0000313" key="2">
    <source>
        <dbReference type="Proteomes" id="UP001202134"/>
    </source>
</evidence>
<proteinExistence type="predicted"/>
<dbReference type="RefSeq" id="WP_248954755.1">
    <property type="nucleotide sequence ID" value="NZ_JAKIKU010000001.1"/>
</dbReference>
<dbReference type="Proteomes" id="UP001202134">
    <property type="component" value="Unassembled WGS sequence"/>
</dbReference>
<dbReference type="PANTHER" id="PTHR48079">
    <property type="entry name" value="PROTEIN YEEZ"/>
    <property type="match status" value="1"/>
</dbReference>
<name>A0ABT0KL41_9GAMM</name>